<feature type="coiled-coil region" evidence="4">
    <location>
        <begin position="25"/>
        <end position="121"/>
    </location>
</feature>
<proteinExistence type="predicted"/>
<keyword evidence="4" id="KW-0175">Coiled coil</keyword>
<evidence type="ECO:0000256" key="4">
    <source>
        <dbReference type="SAM" id="Coils"/>
    </source>
</evidence>
<dbReference type="PROSITE" id="PS50294">
    <property type="entry name" value="WD_REPEATS_REGION"/>
    <property type="match status" value="2"/>
</dbReference>
<accession>A0A0K0DT51</accession>
<dbReference type="AlphaFoldDB" id="A0A0K0DT51"/>
<organism evidence="6">
    <name type="scientific">Strongyloides stercoralis</name>
    <name type="common">Threadworm</name>
    <dbReference type="NCBI Taxonomy" id="6248"/>
    <lineage>
        <taxon>Eukaryota</taxon>
        <taxon>Metazoa</taxon>
        <taxon>Ecdysozoa</taxon>
        <taxon>Nematoda</taxon>
        <taxon>Chromadorea</taxon>
        <taxon>Rhabditida</taxon>
        <taxon>Tylenchina</taxon>
        <taxon>Panagrolaimomorpha</taxon>
        <taxon>Strongyloidoidea</taxon>
        <taxon>Strongyloididae</taxon>
        <taxon>Strongyloides</taxon>
    </lineage>
</organism>
<dbReference type="WBParaSite" id="SSTP_0000041100.1">
    <property type="protein sequence ID" value="SSTP_0000041100.1"/>
    <property type="gene ID" value="SSTP_0000041100"/>
</dbReference>
<protein>
    <submittedName>
        <fullName evidence="6">WD_REPEATS_REGION domain-containing protein</fullName>
    </submittedName>
</protein>
<name>A0A0K0DT51_STRER</name>
<dbReference type="GO" id="GO:0000045">
    <property type="term" value="P:autophagosome assembly"/>
    <property type="evidence" value="ECO:0007669"/>
    <property type="project" value="InterPro"/>
</dbReference>
<keyword evidence="5" id="KW-1185">Reference proteome</keyword>
<dbReference type="PROSITE" id="PS50082">
    <property type="entry name" value="WD_REPEATS_2"/>
    <property type="match status" value="3"/>
</dbReference>
<dbReference type="GO" id="GO:0000421">
    <property type="term" value="C:autophagosome membrane"/>
    <property type="evidence" value="ECO:0007669"/>
    <property type="project" value="TreeGrafter"/>
</dbReference>
<evidence type="ECO:0000313" key="6">
    <source>
        <dbReference type="WBParaSite" id="SSTP_0000041100.1"/>
    </source>
</evidence>
<feature type="repeat" description="WD" evidence="3">
    <location>
        <begin position="333"/>
        <end position="374"/>
    </location>
</feature>
<reference evidence="6" key="1">
    <citation type="submission" date="2015-08" db="UniProtKB">
        <authorList>
            <consortium name="WormBaseParasite"/>
        </authorList>
    </citation>
    <scope>IDENTIFICATION</scope>
</reference>
<dbReference type="InterPro" id="IPR015943">
    <property type="entry name" value="WD40/YVTN_repeat-like_dom_sf"/>
</dbReference>
<dbReference type="WBParaSite" id="TCONS_00006680.p1">
    <property type="protein sequence ID" value="TCONS_00006680.p1"/>
    <property type="gene ID" value="XLOC_004804"/>
</dbReference>
<dbReference type="PANTHER" id="PTHR19878:SF8">
    <property type="entry name" value="AUTOPHAGY-RELATED 16, ISOFORM F"/>
    <property type="match status" value="1"/>
</dbReference>
<keyword evidence="1 3" id="KW-0853">WD repeat</keyword>
<dbReference type="GO" id="GO:0034274">
    <property type="term" value="C:Atg12-Atg5-Atg16 complex"/>
    <property type="evidence" value="ECO:0007669"/>
    <property type="project" value="TreeGrafter"/>
</dbReference>
<dbReference type="Pfam" id="PF00400">
    <property type="entry name" value="WD40"/>
    <property type="match status" value="4"/>
</dbReference>
<dbReference type="GO" id="GO:0034045">
    <property type="term" value="C:phagophore assembly site membrane"/>
    <property type="evidence" value="ECO:0007669"/>
    <property type="project" value="TreeGrafter"/>
</dbReference>
<keyword evidence="2" id="KW-0677">Repeat</keyword>
<evidence type="ECO:0000313" key="5">
    <source>
        <dbReference type="Proteomes" id="UP000035681"/>
    </source>
</evidence>
<evidence type="ECO:0000256" key="2">
    <source>
        <dbReference type="ARBA" id="ARBA00022737"/>
    </source>
</evidence>
<dbReference type="InterPro" id="IPR036322">
    <property type="entry name" value="WD40_repeat_dom_sf"/>
</dbReference>
<dbReference type="SMART" id="SM00320">
    <property type="entry name" value="WD40"/>
    <property type="match status" value="6"/>
</dbReference>
<dbReference type="PROSITE" id="PS00678">
    <property type="entry name" value="WD_REPEATS_1"/>
    <property type="match status" value="1"/>
</dbReference>
<evidence type="ECO:0000256" key="1">
    <source>
        <dbReference type="ARBA" id="ARBA00022574"/>
    </source>
</evidence>
<evidence type="ECO:0000256" key="3">
    <source>
        <dbReference type="PROSITE-ProRule" id="PRU00221"/>
    </source>
</evidence>
<dbReference type="PANTHER" id="PTHR19878">
    <property type="entry name" value="AUTOPHAGY PROTEIN 16-LIKE"/>
    <property type="match status" value="1"/>
</dbReference>
<dbReference type="Proteomes" id="UP000035681">
    <property type="component" value="Unplaced"/>
</dbReference>
<dbReference type="CDD" id="cd00200">
    <property type="entry name" value="WD40"/>
    <property type="match status" value="1"/>
</dbReference>
<feature type="repeat" description="WD" evidence="3">
    <location>
        <begin position="477"/>
        <end position="505"/>
    </location>
</feature>
<feature type="repeat" description="WD" evidence="3">
    <location>
        <begin position="509"/>
        <end position="544"/>
    </location>
</feature>
<dbReference type="GO" id="GO:0043495">
    <property type="term" value="F:protein-membrane adaptor activity"/>
    <property type="evidence" value="ECO:0007669"/>
    <property type="project" value="TreeGrafter"/>
</dbReference>
<dbReference type="InterPro" id="IPR019775">
    <property type="entry name" value="WD40_repeat_CS"/>
</dbReference>
<dbReference type="InterPro" id="IPR045160">
    <property type="entry name" value="ATG16"/>
</dbReference>
<sequence>MEEPTTFRDIIVERLQQKNRSQSQINNYVSAYKNLVEEYKNLSLRLARQQIHGQWSSNPSVINNSSSDLSIELIEEKNKVKIYEQEIDKLKNENNVLVNTLKKKDIELDRLKQELKEEVDAKGLLHDDYLELNLRTNILNEKLTKMTEDYVNILDQYNKLKIKEVEWYNVEVERENQRQREKMLQEALGKTTTGKEDNANNKEGPLINSGDSISSYEYIAEDQYKLPALGMLSGYDLLVNKCIEKQKISDFDDVADIIWSRDGDFLYTAGSDRIIKRFKYDNEKITKVNTYRKAKKGLNRLDICEDKGLILGASNDTCTYIWNISNETIRYTFTGHTDAVMSAKFFDINKKVASGGRDRVIKIWDLGRQQLIRNYLPGTTVLDILDATEMASCFLSGHVRKEVHLWDERSSSSESQSFMTFEDKVTSLHEVPGTMQVLCSIADETLSLIDIRNMMELHSYSAEQFRISSDHSKCTVSPNGKYIATGSANGLIFIWNIQSTKLEKILPVKDAHEGAVVSIAWHPCGNYLATGDKKQTLCIWGSGY</sequence>
<dbReference type="InterPro" id="IPR001680">
    <property type="entry name" value="WD40_rpt"/>
</dbReference>
<dbReference type="STRING" id="6248.A0A0K0DT51"/>
<dbReference type="Gene3D" id="2.130.10.10">
    <property type="entry name" value="YVTN repeat-like/Quinoprotein amine dehydrogenase"/>
    <property type="match status" value="2"/>
</dbReference>
<dbReference type="SUPFAM" id="SSF50978">
    <property type="entry name" value="WD40 repeat-like"/>
    <property type="match status" value="1"/>
</dbReference>